<sequence length="52" mass="5771">MALYPELEPYDHGLLDVGDGNRVYGETCGNPHRQARARAARRPGRASCPSWC</sequence>
<name>L8P8G2_STRVR</name>
<dbReference type="PATRIC" id="fig|1160705.3.peg.6521"/>
<comment type="caution">
    <text evidence="1">The sequence shown here is derived from an EMBL/GenBank/DDBJ whole genome shotgun (WGS) entry which is preliminary data.</text>
</comment>
<accession>L8P8G2</accession>
<evidence type="ECO:0000313" key="2">
    <source>
        <dbReference type="Proteomes" id="UP000011205"/>
    </source>
</evidence>
<proteinExistence type="predicted"/>
<dbReference type="EMBL" id="AMLP01000208">
    <property type="protein sequence ID" value="ELS52454.1"/>
    <property type="molecule type" value="Genomic_DNA"/>
</dbReference>
<dbReference type="AlphaFoldDB" id="L8P8G2"/>
<organism evidence="1 2">
    <name type="scientific">Streptomyces viridochromogenes Tue57</name>
    <dbReference type="NCBI Taxonomy" id="1160705"/>
    <lineage>
        <taxon>Bacteria</taxon>
        <taxon>Bacillati</taxon>
        <taxon>Actinomycetota</taxon>
        <taxon>Actinomycetes</taxon>
        <taxon>Kitasatosporales</taxon>
        <taxon>Streptomycetaceae</taxon>
        <taxon>Streptomyces</taxon>
    </lineage>
</organism>
<reference evidence="1 2" key="1">
    <citation type="journal article" date="2013" name="Genome Announc.">
        <title>Draft Genome Sequence of Streptomyces viridochromogenes Strain Tu57, Producer of Avilamycin.</title>
        <authorList>
            <person name="Gruning B.A."/>
            <person name="Erxleben A."/>
            <person name="Hahnlein A."/>
            <person name="Gunther S."/>
        </authorList>
    </citation>
    <scope>NUCLEOTIDE SEQUENCE [LARGE SCALE GENOMIC DNA]</scope>
    <source>
        <strain evidence="1 2">Tue57</strain>
    </source>
</reference>
<protein>
    <submittedName>
        <fullName evidence="1">Putative proline iminopeptidase</fullName>
    </submittedName>
</protein>
<dbReference type="Proteomes" id="UP000011205">
    <property type="component" value="Unassembled WGS sequence"/>
</dbReference>
<gene>
    <name evidence="1" type="ORF">STVIR_6601</name>
</gene>
<evidence type="ECO:0000313" key="1">
    <source>
        <dbReference type="EMBL" id="ELS52454.1"/>
    </source>
</evidence>